<keyword evidence="7 9" id="KW-1015">Disulfide bond</keyword>
<dbReference type="GO" id="GO:0005615">
    <property type="term" value="C:extracellular space"/>
    <property type="evidence" value="ECO:0007669"/>
    <property type="project" value="TreeGrafter"/>
</dbReference>
<dbReference type="PROSITE" id="PS50261">
    <property type="entry name" value="G_PROTEIN_RECEP_F2_4"/>
    <property type="match status" value="1"/>
</dbReference>
<dbReference type="GO" id="GO:0035567">
    <property type="term" value="P:non-canonical Wnt signaling pathway"/>
    <property type="evidence" value="ECO:0007669"/>
    <property type="project" value="TreeGrafter"/>
</dbReference>
<dbReference type="GO" id="GO:0060070">
    <property type="term" value="P:canonical Wnt signaling pathway"/>
    <property type="evidence" value="ECO:0007669"/>
    <property type="project" value="TreeGrafter"/>
</dbReference>
<dbReference type="WBParaSite" id="maker-uti_cns_0013481-snap-gene-0.1-mRNA-1">
    <property type="protein sequence ID" value="maker-uti_cns_0013481-snap-gene-0.1-mRNA-1"/>
    <property type="gene ID" value="maker-uti_cns_0013481-snap-gene-0.1"/>
</dbReference>
<comment type="similarity">
    <text evidence="2">Belongs to the G-protein coupled receptor Fz/Smo family.</text>
</comment>
<dbReference type="Proteomes" id="UP000095280">
    <property type="component" value="Unplaced"/>
</dbReference>
<keyword evidence="14" id="KW-1185">Reference proteome</keyword>
<feature type="region of interest" description="Disordered" evidence="10">
    <location>
        <begin position="141"/>
        <end position="160"/>
    </location>
</feature>
<dbReference type="Gene3D" id="1.10.2000.10">
    <property type="entry name" value="Frizzled cysteine-rich domain"/>
    <property type="match status" value="1"/>
</dbReference>
<feature type="region of interest" description="Disordered" evidence="10">
    <location>
        <begin position="562"/>
        <end position="591"/>
    </location>
</feature>
<keyword evidence="3" id="KW-0217">Developmental protein</keyword>
<keyword evidence="8" id="KW-0675">Receptor</keyword>
<evidence type="ECO:0000256" key="8">
    <source>
        <dbReference type="ARBA" id="ARBA00023170"/>
    </source>
</evidence>
<keyword evidence="6 11" id="KW-0472">Membrane</keyword>
<evidence type="ECO:0000256" key="5">
    <source>
        <dbReference type="ARBA" id="ARBA00022989"/>
    </source>
</evidence>
<dbReference type="SMART" id="SM00063">
    <property type="entry name" value="FRI"/>
    <property type="match status" value="1"/>
</dbReference>
<feature type="transmembrane region" description="Helical" evidence="11">
    <location>
        <begin position="52"/>
        <end position="76"/>
    </location>
</feature>
<evidence type="ECO:0000256" key="1">
    <source>
        <dbReference type="ARBA" id="ARBA00004141"/>
    </source>
</evidence>
<feature type="transmembrane region" description="Helical" evidence="11">
    <location>
        <begin position="1496"/>
        <end position="1521"/>
    </location>
</feature>
<dbReference type="InterPro" id="IPR017981">
    <property type="entry name" value="GPCR_2-like_7TM"/>
</dbReference>
<feature type="transmembrane region" description="Helical" evidence="11">
    <location>
        <begin position="1542"/>
        <end position="1566"/>
    </location>
</feature>
<keyword evidence="4 11" id="KW-0812">Transmembrane</keyword>
<feature type="transmembrane region" description="Helical" evidence="11">
    <location>
        <begin position="1415"/>
        <end position="1437"/>
    </location>
</feature>
<comment type="subcellular location">
    <subcellularLocation>
        <location evidence="1">Membrane</location>
        <topology evidence="1">Multi-pass membrane protein</topology>
    </subcellularLocation>
</comment>
<proteinExistence type="inferred from homology"/>
<dbReference type="InterPro" id="IPR020067">
    <property type="entry name" value="Frizzled_dom"/>
</dbReference>
<feature type="domain" description="G-protein coupled receptors family 2 profile 2" evidence="13">
    <location>
        <begin position="1326"/>
        <end position="1614"/>
    </location>
</feature>
<protein>
    <submittedName>
        <fullName evidence="15">Frizzled-4</fullName>
    </submittedName>
</protein>
<dbReference type="InterPro" id="IPR036790">
    <property type="entry name" value="Frizzled_dom_sf"/>
</dbReference>
<feature type="compositionally biased region" description="Low complexity" evidence="10">
    <location>
        <begin position="562"/>
        <end position="585"/>
    </location>
</feature>
<dbReference type="SUPFAM" id="SSF63501">
    <property type="entry name" value="Frizzled cysteine-rich domain"/>
    <property type="match status" value="1"/>
</dbReference>
<evidence type="ECO:0000256" key="3">
    <source>
        <dbReference type="ARBA" id="ARBA00022473"/>
    </source>
</evidence>
<evidence type="ECO:0000259" key="13">
    <source>
        <dbReference type="PROSITE" id="PS50261"/>
    </source>
</evidence>
<evidence type="ECO:0000256" key="7">
    <source>
        <dbReference type="ARBA" id="ARBA00023157"/>
    </source>
</evidence>
<evidence type="ECO:0000256" key="11">
    <source>
        <dbReference type="SAM" id="Phobius"/>
    </source>
</evidence>
<dbReference type="GO" id="GO:0004888">
    <property type="term" value="F:transmembrane signaling receptor activity"/>
    <property type="evidence" value="ECO:0007669"/>
    <property type="project" value="InterPro"/>
</dbReference>
<evidence type="ECO:0000256" key="2">
    <source>
        <dbReference type="ARBA" id="ARBA00008077"/>
    </source>
</evidence>
<dbReference type="Pfam" id="PF01392">
    <property type="entry name" value="Fz"/>
    <property type="match status" value="1"/>
</dbReference>
<feature type="region of interest" description="Disordered" evidence="10">
    <location>
        <begin position="238"/>
        <end position="260"/>
    </location>
</feature>
<evidence type="ECO:0000256" key="9">
    <source>
        <dbReference type="PROSITE-ProRule" id="PRU00090"/>
    </source>
</evidence>
<evidence type="ECO:0000259" key="12">
    <source>
        <dbReference type="PROSITE" id="PS50038"/>
    </source>
</evidence>
<name>A0A1I8IKZ2_9PLAT</name>
<evidence type="ECO:0000256" key="4">
    <source>
        <dbReference type="ARBA" id="ARBA00022692"/>
    </source>
</evidence>
<dbReference type="PANTHER" id="PTHR11309">
    <property type="entry name" value="FRIZZLED"/>
    <property type="match status" value="1"/>
</dbReference>
<dbReference type="PANTHER" id="PTHR11309:SF99">
    <property type="entry name" value="FRIZZLED-4"/>
    <property type="match status" value="1"/>
</dbReference>
<dbReference type="SMART" id="SM01330">
    <property type="entry name" value="Frizzled"/>
    <property type="match status" value="1"/>
</dbReference>
<sequence>SSNSLTPGIIRIDLTADIVQHWPQNQGPAVTGAIWLATGADRKVKLQGKREAAQSSGIIVAVIAVTAFVTVTAAIVNEPLLTRHCAVIKGRPADAARRRRRPPIPLAPGDQRLPLKWCRSGGPVGLACSAVLLTDGGEEISSSGVPEVPGEQRDALGPANVGENRVWPERWREKQPCPERAMLTALRSLRLSLRRALRRRGEGQGTAARDCLQFRVSCHLRRCSESAQRLTRELITEAGMGAPGPGPNSAPAEPALASRSARSLPRKPAWPGIHLSSTWLPSASPLSWVLQSRTDLELAVLRQRARRAAWLSDVTVDFRVAPAVTRLVSRLNGDLIPLAQEKGGWDRVREDVEPATLLESLEAEVRVRDKRPLLKGPHFLEGHPSIQKTPGALRRLSFDINIQRRGTEEGIHAFKRSRGWSAHSHAAGSALDFVESVEVALDAQAASPHEAGVTDRGADDGSKALQKVSDGINRGARAYRGHIIGIAHLENGVVEITAKQLIHDHVPENGGLLYEDQARKLLLCRAHQVDRRRHAVLGVDLQTPGSRWHHCRSDVAAARSSSSSSALTGFGSGSPVSMGSSSAKGPRLAGRQLAQCPGAASRLGRRVRLQSALPRGVGPSWDVPTLPGRTGAPRRPGDLSPQLGDFGGTDCLSCTLVQAAPLGAARRASVASALSSALSFARAAVLPGRAVCFGSLSRGLRLGPGRLRIPPALLTATGRVGLVGADAQLPKADVDEAAVWITPHPGVRQPQDGCEASAVALLGQQLKEPPTRVSITGPNEKARVPRRIRMNVQRRALQSLLPQEAINGTSHLLQLIGRQARVLSQDDNRRLPLCRISVGGPGVSGAFFRWAVHPPGCIGLPILGRGFRGLEALFRHRPRLGSFRCRGPLAPGTGLASALLGPPRLVKSTAGSSRGGAAFLSSWSSRCLLGGTAQSWLHGSRRGVPDGSRWYGRGVHGPSRGRRHCVIHSRFVTSIVHHAITCRTRGPGGNSPGGDFVNYVLLLLIKCGPAQNHSTPKRDSDAMRQCPATDSPGRPPPARQTKAGRAAASLTKAQCVRAGPGSCGKLYRFSVPWPGHPHNGLTKTSGRFKLGRVNRSESQFPITVPARQAGGRLFRSSVRPPDCTNASPSGWTSAKGIGYNLTTKAMNLAGHADQRDAEVMLTTFSPLIQYQCSRSLRFFLCSVLTPMCDPKWPKPIGPCRPLCERVRTSCYPVLSEFGFDWPAFLNCSNFPESNDRGDHMCMEGSPGGDSVGEAAPPQQPQAPRKTPENFWAALDEWRRTVASRAFRPGCEHMRNSGQYLFLNHTGECALLCHGQDLFTLEDRRLAELWSGILAGICALSSLVTVLTFLIDRRRFRYPVRPVLFMSACYLCYSAAFFIRLLAGREAAACDRDPATGRLVLIRHGLDNTNCAVVFLLQYFFSTAANAWYVILVFTWLLQAGWKWSPEAVARRSCYFHLPAWLLPVALTVCILIVRRVEADELLGMCGVGGQTSGDTLLLFVALPQVAFLALAVVCLAAGFVAMSRVRRQARSDGRKTGRFDVLMGKIGLFSALYVAPTACLAGLNLYELSQRDLWHVPGSPYRPSAAVFLIRVFASLAIGLTTVLWIVGGKTLRSWRRFFTPGGSRGRGRRHDDDEDEDDERSTPSGGRLHCKQPAGASCRCSTTCLIITSCSSSSSSSSFCSPPRRRFQTMLP</sequence>
<dbReference type="GO" id="GO:0016020">
    <property type="term" value="C:membrane"/>
    <property type="evidence" value="ECO:0007669"/>
    <property type="project" value="UniProtKB-SubCell"/>
</dbReference>
<dbReference type="PROSITE" id="PS50038">
    <property type="entry name" value="FZ"/>
    <property type="match status" value="1"/>
</dbReference>
<feature type="region of interest" description="Disordered" evidence="10">
    <location>
        <begin position="1238"/>
        <end position="1265"/>
    </location>
</feature>
<evidence type="ECO:0000256" key="6">
    <source>
        <dbReference type="ARBA" id="ARBA00023136"/>
    </source>
</evidence>
<dbReference type="Pfam" id="PF01534">
    <property type="entry name" value="Frizzled"/>
    <property type="match status" value="1"/>
</dbReference>
<feature type="region of interest" description="Disordered" evidence="10">
    <location>
        <begin position="1623"/>
        <end position="1656"/>
    </location>
</feature>
<feature type="transmembrane region" description="Helical" evidence="11">
    <location>
        <begin position="1362"/>
        <end position="1382"/>
    </location>
</feature>
<evidence type="ECO:0000313" key="14">
    <source>
        <dbReference type="Proteomes" id="UP000095280"/>
    </source>
</evidence>
<dbReference type="GO" id="GO:0017147">
    <property type="term" value="F:Wnt-protein binding"/>
    <property type="evidence" value="ECO:0007669"/>
    <property type="project" value="TreeGrafter"/>
</dbReference>
<organism evidence="14 15">
    <name type="scientific">Macrostomum lignano</name>
    <dbReference type="NCBI Taxonomy" id="282301"/>
    <lineage>
        <taxon>Eukaryota</taxon>
        <taxon>Metazoa</taxon>
        <taxon>Spiralia</taxon>
        <taxon>Lophotrochozoa</taxon>
        <taxon>Platyhelminthes</taxon>
        <taxon>Rhabditophora</taxon>
        <taxon>Macrostomorpha</taxon>
        <taxon>Macrostomida</taxon>
        <taxon>Macrostomidae</taxon>
        <taxon>Macrostomum</taxon>
    </lineage>
</organism>
<feature type="transmembrane region" description="Helical" evidence="11">
    <location>
        <begin position="1328"/>
        <end position="1350"/>
    </location>
</feature>
<feature type="disulfide bond" evidence="9">
    <location>
        <begin position="1172"/>
        <end position="1210"/>
    </location>
</feature>
<reference evidence="15" key="1">
    <citation type="submission" date="2016-11" db="UniProtKB">
        <authorList>
            <consortium name="WormBaseParasite"/>
        </authorList>
    </citation>
    <scope>IDENTIFICATION</scope>
</reference>
<keyword evidence="5 11" id="KW-1133">Transmembrane helix</keyword>
<feature type="transmembrane region" description="Helical" evidence="11">
    <location>
        <begin position="1457"/>
        <end position="1476"/>
    </location>
</feature>
<dbReference type="InterPro" id="IPR000539">
    <property type="entry name" value="Frizzled/Smoothened_7TM"/>
</dbReference>
<dbReference type="InterPro" id="IPR015526">
    <property type="entry name" value="Frizzled/SFRP"/>
</dbReference>
<feature type="region of interest" description="Disordered" evidence="10">
    <location>
        <begin position="614"/>
        <end position="642"/>
    </location>
</feature>
<feature type="transmembrane region" description="Helical" evidence="11">
    <location>
        <begin position="1586"/>
        <end position="1607"/>
    </location>
</feature>
<comment type="caution">
    <text evidence="9">Lacks conserved residue(s) required for the propagation of feature annotation.</text>
</comment>
<evidence type="ECO:0000313" key="15">
    <source>
        <dbReference type="WBParaSite" id="maker-uti_cns_0013481-snap-gene-0.1-mRNA-1"/>
    </source>
</evidence>
<feature type="disulfide bond" evidence="9">
    <location>
        <begin position="1203"/>
        <end position="1227"/>
    </location>
</feature>
<accession>A0A1I8IKZ2</accession>
<evidence type="ECO:0000256" key="10">
    <source>
        <dbReference type="SAM" id="MobiDB-lite"/>
    </source>
</evidence>
<dbReference type="PRINTS" id="PR00489">
    <property type="entry name" value="FRIZZLED"/>
</dbReference>
<feature type="region of interest" description="Disordered" evidence="10">
    <location>
        <begin position="1012"/>
        <end position="1047"/>
    </location>
</feature>
<dbReference type="Gene3D" id="1.20.1070.10">
    <property type="entry name" value="Rhodopsin 7-helix transmembrane proteins"/>
    <property type="match status" value="1"/>
</dbReference>
<feature type="domain" description="FZ" evidence="12">
    <location>
        <begin position="1118"/>
        <end position="1244"/>
    </location>
</feature>